<dbReference type="GO" id="GO:0004177">
    <property type="term" value="F:aminopeptidase activity"/>
    <property type="evidence" value="ECO:0007669"/>
    <property type="project" value="UniProtKB-UniRule"/>
</dbReference>
<sequence>MAGHAHSEPWDVGFLPVDPVHKLYYEQYGPRDGKPVVFLHGGPGGQTSKSNTEFFDPKIYRVVLFDQRGAGNSTPPAELQNNTSQHLVADIETLRQHLQIDVWHLVFGGSWGSTLALLYSQTHPNRVKSLVIRGIFTVTKAELEWSFSVGGLGSRRMFPDAFDEFLDFLPSSDRSDPLSGYYKLLTSDDPKERSRAARAWNKSELTMSQLQPQENTFQKLDDDRWCLAHARIEAHYFKHGAWLEEGQLIQKDNIDRIRHIPTTIVHGRYDVVCPPKAAWDLHKAFPEAKMIWVPDAGHAATEPGIFQELVNACDIYAHES</sequence>
<dbReference type="HOGENOM" id="CLU_043739_2_2_1"/>
<reference evidence="12 13" key="1">
    <citation type="submission" date="2015-01" db="EMBL/GenBank/DDBJ databases">
        <title>The Genome Sequence of Cladophialophora immunda CBS83496.</title>
        <authorList>
            <consortium name="The Broad Institute Genomics Platform"/>
            <person name="Cuomo C."/>
            <person name="de Hoog S."/>
            <person name="Gorbushina A."/>
            <person name="Stielow B."/>
            <person name="Teixiera M."/>
            <person name="Abouelleil A."/>
            <person name="Chapman S.B."/>
            <person name="Priest M."/>
            <person name="Young S.K."/>
            <person name="Wortman J."/>
            <person name="Nusbaum C."/>
            <person name="Birren B."/>
        </authorList>
    </citation>
    <scope>NUCLEOTIDE SEQUENCE [LARGE SCALE GENOMIC DNA]</scope>
    <source>
        <strain evidence="12 13">CBS 83496</strain>
    </source>
</reference>
<comment type="subcellular location">
    <subcellularLocation>
        <location evidence="2 8">Cytoplasm</location>
    </subcellularLocation>
</comment>
<dbReference type="InterPro" id="IPR002410">
    <property type="entry name" value="Peptidase_S33"/>
</dbReference>
<evidence type="ECO:0000256" key="5">
    <source>
        <dbReference type="ARBA" id="ARBA00022490"/>
    </source>
</evidence>
<dbReference type="VEuPathDB" id="FungiDB:PV07_07509"/>
<dbReference type="STRING" id="569365.A0A0D2ARR2"/>
<accession>A0A0D2ARR2</accession>
<dbReference type="NCBIfam" id="TIGR01249">
    <property type="entry name" value="pro_imino_pep_1"/>
    <property type="match status" value="1"/>
</dbReference>
<dbReference type="PIRSF" id="PIRSF006431">
    <property type="entry name" value="Pept_S33"/>
    <property type="match status" value="1"/>
</dbReference>
<dbReference type="PANTHER" id="PTHR43722:SF1">
    <property type="entry name" value="PROLINE IMINOPEPTIDASE"/>
    <property type="match status" value="1"/>
</dbReference>
<protein>
    <recommendedName>
        <fullName evidence="8 10">Proline iminopeptidase</fullName>
        <shortName evidence="8">PIP</shortName>
        <ecNumber evidence="8 10">3.4.11.5</ecNumber>
    </recommendedName>
    <alternativeName>
        <fullName evidence="8">Prolyl aminopeptidase</fullName>
    </alternativeName>
</protein>
<evidence type="ECO:0000313" key="13">
    <source>
        <dbReference type="Proteomes" id="UP000054466"/>
    </source>
</evidence>
<dbReference type="Gene3D" id="3.40.50.1820">
    <property type="entry name" value="alpha/beta hydrolase"/>
    <property type="match status" value="1"/>
</dbReference>
<evidence type="ECO:0000256" key="1">
    <source>
        <dbReference type="ARBA" id="ARBA00001585"/>
    </source>
</evidence>
<evidence type="ECO:0000259" key="11">
    <source>
        <dbReference type="Pfam" id="PF00561"/>
    </source>
</evidence>
<feature type="active site" evidence="9">
    <location>
        <position position="270"/>
    </location>
</feature>
<evidence type="ECO:0000256" key="6">
    <source>
        <dbReference type="ARBA" id="ARBA00022670"/>
    </source>
</evidence>
<dbReference type="Pfam" id="PF00561">
    <property type="entry name" value="Abhydrolase_1"/>
    <property type="match status" value="1"/>
</dbReference>
<keyword evidence="4 8" id="KW-0031">Aminopeptidase</keyword>
<feature type="active site" description="Nucleophile" evidence="9">
    <location>
        <position position="110"/>
    </location>
</feature>
<evidence type="ECO:0000256" key="3">
    <source>
        <dbReference type="ARBA" id="ARBA00010088"/>
    </source>
</evidence>
<keyword evidence="5 8" id="KW-0963">Cytoplasm</keyword>
<evidence type="ECO:0000256" key="8">
    <source>
        <dbReference type="PIRNR" id="PIRNR006431"/>
    </source>
</evidence>
<evidence type="ECO:0000256" key="4">
    <source>
        <dbReference type="ARBA" id="ARBA00022438"/>
    </source>
</evidence>
<dbReference type="GO" id="GO:0006508">
    <property type="term" value="P:proteolysis"/>
    <property type="evidence" value="ECO:0007669"/>
    <property type="project" value="UniProtKB-KW"/>
</dbReference>
<dbReference type="GeneID" id="27346703"/>
<feature type="active site" description="Proton donor" evidence="9">
    <location>
        <position position="298"/>
    </location>
</feature>
<evidence type="ECO:0000256" key="7">
    <source>
        <dbReference type="ARBA" id="ARBA00022801"/>
    </source>
</evidence>
<evidence type="ECO:0000313" key="12">
    <source>
        <dbReference type="EMBL" id="KIW27802.1"/>
    </source>
</evidence>
<keyword evidence="13" id="KW-1185">Reference proteome</keyword>
<dbReference type="Proteomes" id="UP000054466">
    <property type="component" value="Unassembled WGS sequence"/>
</dbReference>
<dbReference type="SUPFAM" id="SSF53474">
    <property type="entry name" value="alpha/beta-Hydrolases"/>
    <property type="match status" value="1"/>
</dbReference>
<dbReference type="AlphaFoldDB" id="A0A0D2ARR2"/>
<comment type="catalytic activity">
    <reaction evidence="1 8 10">
        <text>Release of N-terminal proline from a peptide.</text>
        <dbReference type="EC" id="3.4.11.5"/>
    </reaction>
</comment>
<evidence type="ECO:0000256" key="9">
    <source>
        <dbReference type="PIRSR" id="PIRSR006431-1"/>
    </source>
</evidence>
<evidence type="ECO:0000256" key="2">
    <source>
        <dbReference type="ARBA" id="ARBA00004496"/>
    </source>
</evidence>
<comment type="similarity">
    <text evidence="3 8 10">Belongs to the peptidase S33 family.</text>
</comment>
<dbReference type="PANTHER" id="PTHR43722">
    <property type="entry name" value="PROLINE IMINOPEPTIDASE"/>
    <property type="match status" value="1"/>
</dbReference>
<proteinExistence type="inferred from homology"/>
<organism evidence="12 13">
    <name type="scientific">Cladophialophora immunda</name>
    <dbReference type="NCBI Taxonomy" id="569365"/>
    <lineage>
        <taxon>Eukaryota</taxon>
        <taxon>Fungi</taxon>
        <taxon>Dikarya</taxon>
        <taxon>Ascomycota</taxon>
        <taxon>Pezizomycotina</taxon>
        <taxon>Eurotiomycetes</taxon>
        <taxon>Chaetothyriomycetidae</taxon>
        <taxon>Chaetothyriales</taxon>
        <taxon>Herpotrichiellaceae</taxon>
        <taxon>Cladophialophora</taxon>
    </lineage>
</organism>
<dbReference type="InterPro" id="IPR029058">
    <property type="entry name" value="AB_hydrolase_fold"/>
</dbReference>
<dbReference type="PRINTS" id="PR00793">
    <property type="entry name" value="PROAMNOPTASE"/>
</dbReference>
<gene>
    <name evidence="12" type="ORF">PV07_07509</name>
</gene>
<dbReference type="RefSeq" id="XP_016248018.1">
    <property type="nucleotide sequence ID" value="XM_016394599.1"/>
</dbReference>
<evidence type="ECO:0000256" key="10">
    <source>
        <dbReference type="RuleBase" id="RU003421"/>
    </source>
</evidence>
<keyword evidence="7 8" id="KW-0378">Hydrolase</keyword>
<feature type="domain" description="AB hydrolase-1" evidence="11">
    <location>
        <begin position="34"/>
        <end position="300"/>
    </location>
</feature>
<dbReference type="EC" id="3.4.11.5" evidence="8 10"/>
<dbReference type="EMBL" id="KN847043">
    <property type="protein sequence ID" value="KIW27802.1"/>
    <property type="molecule type" value="Genomic_DNA"/>
</dbReference>
<dbReference type="GO" id="GO:0005737">
    <property type="term" value="C:cytoplasm"/>
    <property type="evidence" value="ECO:0007669"/>
    <property type="project" value="UniProtKB-SubCell"/>
</dbReference>
<keyword evidence="6 8" id="KW-0645">Protease</keyword>
<dbReference type="InterPro" id="IPR005944">
    <property type="entry name" value="Pro_iminopeptidase"/>
</dbReference>
<dbReference type="OrthoDB" id="10249433at2759"/>
<name>A0A0D2ARR2_9EURO</name>
<dbReference type="InterPro" id="IPR000073">
    <property type="entry name" value="AB_hydrolase_1"/>
</dbReference>